<feature type="transmembrane region" description="Helical" evidence="1">
    <location>
        <begin position="77"/>
        <end position="98"/>
    </location>
</feature>
<dbReference type="Proteomes" id="UP001204068">
    <property type="component" value="Unassembled WGS sequence"/>
</dbReference>
<name>A0AAW5LQR5_MAMSC</name>
<keyword evidence="1" id="KW-1133">Transmembrane helix</keyword>
<evidence type="ECO:0000313" key="3">
    <source>
        <dbReference type="Proteomes" id="UP001204068"/>
    </source>
</evidence>
<evidence type="ECO:0000256" key="1">
    <source>
        <dbReference type="SAM" id="Phobius"/>
    </source>
</evidence>
<evidence type="ECO:0000313" key="2">
    <source>
        <dbReference type="EMBL" id="MCQ9305071.1"/>
    </source>
</evidence>
<dbReference type="AlphaFoldDB" id="A0AAW5LQR5"/>
<proteinExistence type="predicted"/>
<organism evidence="2 3">
    <name type="scientific">Mammaliicoccus sciuri</name>
    <name type="common">Staphylococcus sciuri</name>
    <dbReference type="NCBI Taxonomy" id="1296"/>
    <lineage>
        <taxon>Bacteria</taxon>
        <taxon>Bacillati</taxon>
        <taxon>Bacillota</taxon>
        <taxon>Bacilli</taxon>
        <taxon>Bacillales</taxon>
        <taxon>Staphylococcaceae</taxon>
        <taxon>Mammaliicoccus</taxon>
    </lineage>
</organism>
<protein>
    <submittedName>
        <fullName evidence="2">Uncharacterized protein</fullName>
    </submittedName>
</protein>
<accession>A0AAW5LQR5</accession>
<feature type="transmembrane region" description="Helical" evidence="1">
    <location>
        <begin position="12"/>
        <end position="35"/>
    </location>
</feature>
<reference evidence="2" key="1">
    <citation type="submission" date="2022-07" db="EMBL/GenBank/DDBJ databases">
        <title>Bacterial species isolated from the porcine tonsil microbiota.</title>
        <authorList>
            <person name="Oliveira I.M.F."/>
        </authorList>
    </citation>
    <scope>NUCLEOTIDE SEQUENCE</scope>
    <source>
        <strain evidence="2">8QC2O2</strain>
    </source>
</reference>
<keyword evidence="1" id="KW-0812">Transmembrane</keyword>
<dbReference type="EMBL" id="JANILD010000012">
    <property type="protein sequence ID" value="MCQ9305071.1"/>
    <property type="molecule type" value="Genomic_DNA"/>
</dbReference>
<dbReference type="RefSeq" id="WP_196980753.1">
    <property type="nucleotide sequence ID" value="NZ_JACDQU010000012.1"/>
</dbReference>
<sequence>MSIFEHVSAFDRVMISVATIFIIIGVILVMFFWIIDLTCTLYKMKTKQYQHIDGSDRKIITYDIPQRLMIVRSHANVMRWLAVGCCVIAIVLTLPVILKPLISALEMPVFN</sequence>
<comment type="caution">
    <text evidence="2">The sequence shown here is derived from an EMBL/GenBank/DDBJ whole genome shotgun (WGS) entry which is preliminary data.</text>
</comment>
<keyword evidence="1" id="KW-0472">Membrane</keyword>
<gene>
    <name evidence="2" type="ORF">NQ032_15810</name>
</gene>